<dbReference type="Pfam" id="PF07635">
    <property type="entry name" value="PSCyt1"/>
    <property type="match status" value="1"/>
</dbReference>
<dbReference type="InterPro" id="IPR011444">
    <property type="entry name" value="DUF1549"/>
</dbReference>
<dbReference type="PANTHER" id="PTHR35889">
    <property type="entry name" value="CYCLOINULO-OLIGOSACCHARIDE FRUCTANOTRANSFERASE-RELATED"/>
    <property type="match status" value="1"/>
</dbReference>
<feature type="domain" description="DUF1549" evidence="2">
    <location>
        <begin position="188"/>
        <end position="394"/>
    </location>
</feature>
<dbReference type="InterPro" id="IPR011429">
    <property type="entry name" value="Cyt_c_Planctomycete-type"/>
</dbReference>
<accession>A0A5B9MKF4</accession>
<sequence>MHVPGLLLDTPQRLLGCLTAVVCTIAASAGTAQEASPQAIVFFEKEVRPVLVEHCYDCHSAGGSVRGGLRLDTREGLRKGGDSGPAIVVGDADASLMIEAIRYQNRDLQMPPRNPLPERAVKVLEKWVAQGAADPRGPVSADRGSTDLAADHSPSGMSIDQGRQFWAFRPVSDPAIPELPDSNWVANPIDAFVLTRLQKNGLSPAPAADKVTLIRRITQDLIGLPPTPDQIDEFVADQSPSAYDKLIERLLNSPHYGVRWGRHWLDVARYADSNGLDENLGYGQAWRYRDYVVDAFNNDKPYDRFLIEQIAGDLLPEANRETKTATGFLALGAKVLAEPDRQKLEMDLIDEQLDTLGKAFLGMTFGCVRCHDHKFDPIKQSDYYALAAIFKSTKTLGDTNTGAIKHWYEHSFASEEETARLKEIDAQIAAKKQAAASYKNAAMAKIRQGAREQAADYLAAAARFDVATPLTTVAEIAEPLSLHPRILHHCRMHLDFHRDDPLWVIWHQLAEAGDADAIRRHYGDLFARAEQAFTAAKKQNPKATTLDDPTLQAARSALLDSAGFLAVPAKESFAFDPETLAEYYRLMDEARAFESVASDETAAMGVSEGNVVAQLPIHIRGSYKNLGEPVAREFPEVMRHSAVRPVFPSGQSGRLQLARWMADTRHPLTARVIVNRIWGWHFGEALVRTTENFGRLGDRPSHPELLDWLARRFMAGGWSIKDLHRLILRSNTYRLASSHPEQERYATIDPENRLLWKANLRRLEAEQIRDSILAVSGRLNREIGGKTLPLRNRQFVFNHTSEDHTKYDSVRRALYLPVIRNNLYAFFTQFDYPDPTMPTGSRNATVIAPQNLLLMNDELVMESADALARSVLSQPDDDIDRVADAYRRAVGREPSPNETERAIGFLTKLTDGAGDDDGRSQRQAWSLFCQSLMASNEFIYLR</sequence>
<evidence type="ECO:0000313" key="6">
    <source>
        <dbReference type="Proteomes" id="UP000321353"/>
    </source>
</evidence>
<evidence type="ECO:0000259" key="2">
    <source>
        <dbReference type="Pfam" id="PF07583"/>
    </source>
</evidence>
<keyword evidence="6" id="KW-1185">Reference proteome</keyword>
<name>A0A5B9MKF4_9BACT</name>
<dbReference type="RefSeq" id="WP_147869724.1">
    <property type="nucleotide sequence ID" value="NZ_CP036264.1"/>
</dbReference>
<evidence type="ECO:0000259" key="3">
    <source>
        <dbReference type="Pfam" id="PF07587"/>
    </source>
</evidence>
<feature type="domain" description="DUF1553" evidence="3">
    <location>
        <begin position="653"/>
        <end position="904"/>
    </location>
</feature>
<evidence type="ECO:0000259" key="4">
    <source>
        <dbReference type="Pfam" id="PF07635"/>
    </source>
</evidence>
<dbReference type="Proteomes" id="UP000321353">
    <property type="component" value="Chromosome"/>
</dbReference>
<feature type="domain" description="Cytochrome C Planctomycete-type" evidence="4">
    <location>
        <begin position="55"/>
        <end position="113"/>
    </location>
</feature>
<dbReference type="InterPro" id="IPR022655">
    <property type="entry name" value="DUF1553"/>
</dbReference>
<dbReference type="AlphaFoldDB" id="A0A5B9MKF4"/>
<dbReference type="Pfam" id="PF07583">
    <property type="entry name" value="PSCyt2"/>
    <property type="match status" value="1"/>
</dbReference>
<reference evidence="5 6" key="1">
    <citation type="submission" date="2019-02" db="EMBL/GenBank/DDBJ databases">
        <title>Planctomycetal bacteria perform biofilm scaping via a novel small molecule.</title>
        <authorList>
            <person name="Jeske O."/>
            <person name="Boedeker C."/>
            <person name="Wiegand S."/>
            <person name="Breitling P."/>
            <person name="Kallscheuer N."/>
            <person name="Jogler M."/>
            <person name="Rohde M."/>
            <person name="Petersen J."/>
            <person name="Medema M.H."/>
            <person name="Surup F."/>
            <person name="Jogler C."/>
        </authorList>
    </citation>
    <scope>NUCLEOTIDE SEQUENCE [LARGE SCALE GENOMIC DNA]</scope>
    <source>
        <strain evidence="5 6">Mal15</strain>
    </source>
</reference>
<evidence type="ECO:0000313" key="5">
    <source>
        <dbReference type="EMBL" id="QEG00491.1"/>
    </source>
</evidence>
<proteinExistence type="predicted"/>
<dbReference type="Pfam" id="PF07587">
    <property type="entry name" value="PSD1"/>
    <property type="match status" value="1"/>
</dbReference>
<dbReference type="PANTHER" id="PTHR35889:SF3">
    <property type="entry name" value="F-BOX DOMAIN-CONTAINING PROTEIN"/>
    <property type="match status" value="1"/>
</dbReference>
<gene>
    <name evidence="5" type="ORF">Mal15_45610</name>
</gene>
<dbReference type="EMBL" id="CP036264">
    <property type="protein sequence ID" value="QEG00491.1"/>
    <property type="molecule type" value="Genomic_DNA"/>
</dbReference>
<organism evidence="5 6">
    <name type="scientific">Stieleria maiorica</name>
    <dbReference type="NCBI Taxonomy" id="2795974"/>
    <lineage>
        <taxon>Bacteria</taxon>
        <taxon>Pseudomonadati</taxon>
        <taxon>Planctomycetota</taxon>
        <taxon>Planctomycetia</taxon>
        <taxon>Pirellulales</taxon>
        <taxon>Pirellulaceae</taxon>
        <taxon>Stieleria</taxon>
    </lineage>
</organism>
<feature type="region of interest" description="Disordered" evidence="1">
    <location>
        <begin position="132"/>
        <end position="156"/>
    </location>
</feature>
<evidence type="ECO:0000256" key="1">
    <source>
        <dbReference type="SAM" id="MobiDB-lite"/>
    </source>
</evidence>
<dbReference type="KEGG" id="smam:Mal15_45610"/>
<protein>
    <submittedName>
        <fullName evidence="5">Planctomycete cytochrome C</fullName>
    </submittedName>
</protein>